<dbReference type="RefSeq" id="YP_006201625.1">
    <property type="nucleotide sequence ID" value="NC_017696.1"/>
</dbReference>
<reference evidence="1 2" key="1">
    <citation type="journal article" date="2012" name="Genome Biol. Evol.">
        <title>Population Genomics and Phylogeography of an Australian Dairy Factory Derived Lytic Bacteriophage.</title>
        <authorList>
            <person name="Castro-Nallar E."/>
            <person name="Chen H."/>
            <person name="Gladman S."/>
            <person name="Moore S.C."/>
            <person name="Seemann T."/>
            <person name="Powell I.B."/>
            <person name="Hillier A."/>
            <person name="Crandall K.A."/>
            <person name="Chandry P.S."/>
        </authorList>
    </citation>
    <scope>NUCLEOTIDE SEQUENCE [LARGE SCALE GENOMIC DNA]</scope>
</reference>
<dbReference type="Proteomes" id="UP000004795">
    <property type="component" value="Segment"/>
</dbReference>
<proteinExistence type="predicted"/>
<evidence type="ECO:0000313" key="2">
    <source>
        <dbReference type="Proteomes" id="UP000004795"/>
    </source>
</evidence>
<dbReference type="InterPro" id="IPR009520">
    <property type="entry name" value="DUF1140"/>
</dbReference>
<evidence type="ECO:0000313" key="1">
    <source>
        <dbReference type="EMBL" id="AFE88095.1"/>
    </source>
</evidence>
<keyword evidence="2" id="KW-1185">Reference proteome</keyword>
<sequence length="121" mass="14473">MKLKHRRLNCLPNMMTTEEIVQNYQVKLLKIIFKEIDSLMKKKEKADINAQKLAENGNTVRTSAYWKSVGNAEFYIKEMYEKLSALAEIDRLFHWSDRLHQEQLKFVSKYPNVMEKYRQAN</sequence>
<gene>
    <name evidence="1" type="ORF">LLAPH_532_0036</name>
</gene>
<name>H9EHC8_9CAUD</name>
<accession>H9EHC8</accession>
<dbReference type="KEGG" id="vg:12217599"/>
<dbReference type="GeneID" id="12217599"/>
<dbReference type="Pfam" id="PF06600">
    <property type="entry name" value="DUF1140"/>
    <property type="match status" value="1"/>
</dbReference>
<protein>
    <submittedName>
        <fullName evidence="1">Uncharacterized protein</fullName>
    </submittedName>
</protein>
<organism evidence="1 2">
    <name type="scientific">Lactococcus phage ASCC532</name>
    <dbReference type="NCBI Taxonomy" id="2892351"/>
    <lineage>
        <taxon>Viruses</taxon>
        <taxon>Duplodnaviria</taxon>
        <taxon>Heunggongvirae</taxon>
        <taxon>Uroviricota</taxon>
        <taxon>Caudoviricetes</taxon>
        <taxon>Skunavirus</taxon>
        <taxon>Skunavirus ASCC532</taxon>
    </lineage>
</organism>
<dbReference type="EMBL" id="JQ740813">
    <property type="protein sequence ID" value="AFE88095.1"/>
    <property type="molecule type" value="Genomic_DNA"/>
</dbReference>